<evidence type="ECO:0000313" key="3">
    <source>
        <dbReference type="Proteomes" id="UP000626026"/>
    </source>
</evidence>
<organism evidence="2 3">
    <name type="scientific">Teichococcus aerophilus</name>
    <dbReference type="NCBI Taxonomy" id="1224513"/>
    <lineage>
        <taxon>Bacteria</taxon>
        <taxon>Pseudomonadati</taxon>
        <taxon>Pseudomonadota</taxon>
        <taxon>Alphaproteobacteria</taxon>
        <taxon>Acetobacterales</taxon>
        <taxon>Roseomonadaceae</taxon>
        <taxon>Roseomonas</taxon>
    </lineage>
</organism>
<feature type="chain" id="PRO_5045635939" description="SH3 domain-containing protein" evidence="1">
    <location>
        <begin position="23"/>
        <end position="243"/>
    </location>
</feature>
<reference evidence="2 3" key="1">
    <citation type="journal article" date="2013" name="Int. J. Syst. Evol. Microbiol.">
        <title>Roseomonas aerophila sp. nov., isolated from air.</title>
        <authorList>
            <person name="Kim S.J."/>
            <person name="Weon H.Y."/>
            <person name="Ahn J.H."/>
            <person name="Hong S.B."/>
            <person name="Seok S.J."/>
            <person name="Whang K.S."/>
            <person name="Kwon S.W."/>
        </authorList>
    </citation>
    <scope>NUCLEOTIDE SEQUENCE [LARGE SCALE GENOMIC DNA]</scope>
    <source>
        <strain evidence="2 3">NBRC 108923</strain>
    </source>
</reference>
<evidence type="ECO:0000313" key="2">
    <source>
        <dbReference type="EMBL" id="MBC9209425.1"/>
    </source>
</evidence>
<evidence type="ECO:0000256" key="1">
    <source>
        <dbReference type="SAM" id="SignalP"/>
    </source>
</evidence>
<protein>
    <recommendedName>
        <fullName evidence="4">SH3 domain-containing protein</fullName>
    </recommendedName>
</protein>
<dbReference type="EMBL" id="JACTVA010000055">
    <property type="protein sequence ID" value="MBC9209425.1"/>
    <property type="molecule type" value="Genomic_DNA"/>
</dbReference>
<proteinExistence type="predicted"/>
<sequence length="243" mass="25580">MMPLRLSSLCAGLAIAAGFALAAPSPALAQDNACYGIATTDNAQGFVLAEVKAGPRRLYFRDSPEGASTQSQAFLVPGDRAVLSRSNGAYGCVTFLNPRGQSTSGWLPIAALDLLAAPPTPPREAWIGRWQGARILDQAIEIAPRKGPRLHVTGSATWGRADPERVARGGINSGSVLADAVPEGALLQFAESDNEGETVPYEAGNPLNCRMRVVLLGAYLAVQDNLRCGGMNVSFSGVYQRAR</sequence>
<comment type="caution">
    <text evidence="2">The sequence shown here is derived from an EMBL/GenBank/DDBJ whole genome shotgun (WGS) entry which is preliminary data.</text>
</comment>
<keyword evidence="3" id="KW-1185">Reference proteome</keyword>
<evidence type="ECO:0008006" key="4">
    <source>
        <dbReference type="Google" id="ProtNLM"/>
    </source>
</evidence>
<feature type="signal peptide" evidence="1">
    <location>
        <begin position="1"/>
        <end position="22"/>
    </location>
</feature>
<keyword evidence="1" id="KW-0732">Signal</keyword>
<accession>A0ABR7RTF9</accession>
<gene>
    <name evidence="2" type="ORF">IBL26_21440</name>
</gene>
<dbReference type="Proteomes" id="UP000626026">
    <property type="component" value="Unassembled WGS sequence"/>
</dbReference>
<name>A0ABR7RTF9_9PROT</name>
<dbReference type="RefSeq" id="WP_187786563.1">
    <property type="nucleotide sequence ID" value="NZ_JACTVA010000055.1"/>
</dbReference>